<reference evidence="1" key="1">
    <citation type="submission" date="2020-04" db="EMBL/GenBank/DDBJ databases">
        <authorList>
            <person name="Alioto T."/>
            <person name="Alioto T."/>
            <person name="Gomez Garrido J."/>
        </authorList>
    </citation>
    <scope>NUCLEOTIDE SEQUENCE</scope>
    <source>
        <strain evidence="1">A484AB</strain>
    </source>
</reference>
<comment type="caution">
    <text evidence="1">The sequence shown here is derived from an EMBL/GenBank/DDBJ whole genome shotgun (WGS) entry which is preliminary data.</text>
</comment>
<evidence type="ECO:0000313" key="2">
    <source>
        <dbReference type="Proteomes" id="UP001152795"/>
    </source>
</evidence>
<gene>
    <name evidence="1" type="ORF">PACLA_8A070173</name>
</gene>
<dbReference type="Proteomes" id="UP001152795">
    <property type="component" value="Unassembled WGS sequence"/>
</dbReference>
<accession>A0A7D9LZ23</accession>
<evidence type="ECO:0000313" key="1">
    <source>
        <dbReference type="EMBL" id="CAB4039056.1"/>
    </source>
</evidence>
<dbReference type="OrthoDB" id="5987462at2759"/>
<sequence>MKNLESPTKHQRNGQLKKSTEIGDSLQERLKKWYGYHNAQNQLPILERGKLSYTKQEIAKILLEYELLKQCGKVCARQPSNISASMSFVVDLDMLEDIRDLASDDMGSYRQHGSPPEYVYVKFEDNRVKHLVCNRNQPLTTDELESVGLENADIFILERKYGTCKASPDLRRMTAQLKVPDTKRSGHFINHKYCLVQYTFNEDDHDVCIIPHGNAKTTSRPYTKTKASVRKNLETTLEQTNLTPARAQSEVDSIHGGYMLATSSSDLCRNRKQAWNTNQKVKNNKSTFAPHQFGKRDDLAEVMKRCKSERKGEEFVREVVGAPEPRCVLANKRQINDIISFCCVDRPNNCVLGVDPTFNLGEFYVTFTVYRHLALEDRSGMHPLFLGPSLVHHRKLYSSYKHLPQVLGNIDPATKLIKAFGTDDEVNLYTALKDEWVEADHLSCFIHMRRNVERKLRDLGIKGGEVSKFLAEIFDENGILDAESPLEFDARLQSLEVVWNDREKAETKKNNSSFYDWILTEKVQYIND</sequence>
<dbReference type="EMBL" id="CACRXK020024898">
    <property type="protein sequence ID" value="CAB4039056.1"/>
    <property type="molecule type" value="Genomic_DNA"/>
</dbReference>
<dbReference type="AlphaFoldDB" id="A0A7D9LZ23"/>
<keyword evidence="2" id="KW-1185">Reference proteome</keyword>
<protein>
    <submittedName>
        <fullName evidence="1">Uncharacterized protein</fullName>
    </submittedName>
</protein>
<name>A0A7D9LZ23_PARCT</name>
<proteinExistence type="predicted"/>
<organism evidence="1 2">
    <name type="scientific">Paramuricea clavata</name>
    <name type="common">Red gorgonian</name>
    <name type="synonym">Violescent sea-whip</name>
    <dbReference type="NCBI Taxonomy" id="317549"/>
    <lineage>
        <taxon>Eukaryota</taxon>
        <taxon>Metazoa</taxon>
        <taxon>Cnidaria</taxon>
        <taxon>Anthozoa</taxon>
        <taxon>Octocorallia</taxon>
        <taxon>Malacalcyonacea</taxon>
        <taxon>Plexauridae</taxon>
        <taxon>Paramuricea</taxon>
    </lineage>
</organism>